<dbReference type="InterPro" id="IPR000160">
    <property type="entry name" value="GGDEF_dom"/>
</dbReference>
<sequence length="395" mass="42258">MKTPLMANAELSTTKGTGVKYAAVRRTLREWLAQPHPFSWPDHIYRRARLVIAFTCVTFVFIEVTGTIGVGRTNPVWVGLAITTVVGTVAGGIAILVCPWPSFRNFALIAIVADFSLAVASFYPTNAVYAMFTCVVLTLPGALICAELDRTAMRVHLVWVALVLATHTGWAIAATHGVQERLLVVSFALSTGAVLFGTSAMELSLRNVLIESAREHAHAAVHDQLTTMLNRRGLWERIPSLVKGAAPADRVTVALLDLDDFKQVNDAYGHEAGDAVLAAVARSVIAHAPRDSLVARIGGEEFAIFTVISEDAPVAAMASALLDSVRIKEAPWTVTGSVGIASEAAAVLRTGPTLNDLLRRADDAMYQAKRAGGDRYVVAPFPSHRRSVDVSAAIG</sequence>
<dbReference type="GO" id="GO:1902201">
    <property type="term" value="P:negative regulation of bacterial-type flagellum-dependent cell motility"/>
    <property type="evidence" value="ECO:0007669"/>
    <property type="project" value="TreeGrafter"/>
</dbReference>
<keyword evidence="1" id="KW-1133">Transmembrane helix</keyword>
<dbReference type="SMART" id="SM00267">
    <property type="entry name" value="GGDEF"/>
    <property type="match status" value="1"/>
</dbReference>
<feature type="transmembrane region" description="Helical" evidence="1">
    <location>
        <begin position="155"/>
        <end position="176"/>
    </location>
</feature>
<feature type="domain" description="GGDEF" evidence="2">
    <location>
        <begin position="249"/>
        <end position="381"/>
    </location>
</feature>
<dbReference type="AlphaFoldDB" id="A0A848KDH2"/>
<comment type="caution">
    <text evidence="3">The sequence shown here is derived from an EMBL/GenBank/DDBJ whole genome shotgun (WGS) entry which is preliminary data.</text>
</comment>
<evidence type="ECO:0000256" key="1">
    <source>
        <dbReference type="SAM" id="Phobius"/>
    </source>
</evidence>
<dbReference type="Gene3D" id="3.30.70.270">
    <property type="match status" value="1"/>
</dbReference>
<keyword evidence="1" id="KW-0812">Transmembrane</keyword>
<dbReference type="InterPro" id="IPR050469">
    <property type="entry name" value="Diguanylate_Cyclase"/>
</dbReference>
<dbReference type="PROSITE" id="PS50887">
    <property type="entry name" value="GGDEF"/>
    <property type="match status" value="1"/>
</dbReference>
<keyword evidence="4" id="KW-1185">Reference proteome</keyword>
<evidence type="ECO:0000259" key="2">
    <source>
        <dbReference type="PROSITE" id="PS50887"/>
    </source>
</evidence>
<dbReference type="GO" id="GO:0005886">
    <property type="term" value="C:plasma membrane"/>
    <property type="evidence" value="ECO:0007669"/>
    <property type="project" value="TreeGrafter"/>
</dbReference>
<organism evidence="3 4">
    <name type="scientific">Antrihabitans stalactiti</name>
    <dbReference type="NCBI Taxonomy" id="2584121"/>
    <lineage>
        <taxon>Bacteria</taxon>
        <taxon>Bacillati</taxon>
        <taxon>Actinomycetota</taxon>
        <taxon>Actinomycetes</taxon>
        <taxon>Mycobacteriales</taxon>
        <taxon>Nocardiaceae</taxon>
        <taxon>Antrihabitans</taxon>
    </lineage>
</organism>
<evidence type="ECO:0000313" key="4">
    <source>
        <dbReference type="Proteomes" id="UP000535543"/>
    </source>
</evidence>
<feature type="transmembrane region" description="Helical" evidence="1">
    <location>
        <begin position="105"/>
        <end position="123"/>
    </location>
</feature>
<reference evidence="3 4" key="1">
    <citation type="submission" date="2019-05" db="EMBL/GenBank/DDBJ databases">
        <authorList>
            <person name="Lee S.D."/>
        </authorList>
    </citation>
    <scope>NUCLEOTIDE SEQUENCE [LARGE SCALE GENOMIC DNA]</scope>
    <source>
        <strain evidence="3 4">YC2-7</strain>
    </source>
</reference>
<feature type="transmembrane region" description="Helical" evidence="1">
    <location>
        <begin position="50"/>
        <end position="70"/>
    </location>
</feature>
<dbReference type="PANTHER" id="PTHR45138:SF9">
    <property type="entry name" value="DIGUANYLATE CYCLASE DGCM-RELATED"/>
    <property type="match status" value="1"/>
</dbReference>
<feature type="transmembrane region" description="Helical" evidence="1">
    <location>
        <begin position="129"/>
        <end position="148"/>
    </location>
</feature>
<dbReference type="InterPro" id="IPR029787">
    <property type="entry name" value="Nucleotide_cyclase"/>
</dbReference>
<accession>A0A848KDH2</accession>
<dbReference type="SUPFAM" id="SSF55073">
    <property type="entry name" value="Nucleotide cyclase"/>
    <property type="match status" value="1"/>
</dbReference>
<gene>
    <name evidence="3" type="ORF">FGL95_06850</name>
</gene>
<dbReference type="PANTHER" id="PTHR45138">
    <property type="entry name" value="REGULATORY COMPONENTS OF SENSORY TRANSDUCTION SYSTEM"/>
    <property type="match status" value="1"/>
</dbReference>
<evidence type="ECO:0000313" key="3">
    <source>
        <dbReference type="EMBL" id="NMN94752.1"/>
    </source>
</evidence>
<protein>
    <submittedName>
        <fullName evidence="3">GGDEF domain-containing protein</fullName>
    </submittedName>
</protein>
<dbReference type="CDD" id="cd01949">
    <property type="entry name" value="GGDEF"/>
    <property type="match status" value="1"/>
</dbReference>
<dbReference type="InterPro" id="IPR043128">
    <property type="entry name" value="Rev_trsase/Diguanyl_cyclase"/>
</dbReference>
<proteinExistence type="predicted"/>
<dbReference type="RefSeq" id="WP_169585485.1">
    <property type="nucleotide sequence ID" value="NZ_VCQU01000002.1"/>
</dbReference>
<dbReference type="Proteomes" id="UP000535543">
    <property type="component" value="Unassembled WGS sequence"/>
</dbReference>
<feature type="transmembrane region" description="Helical" evidence="1">
    <location>
        <begin position="76"/>
        <end position="98"/>
    </location>
</feature>
<dbReference type="Pfam" id="PF00990">
    <property type="entry name" value="GGDEF"/>
    <property type="match status" value="1"/>
</dbReference>
<reference evidence="3 4" key="2">
    <citation type="submission" date="2020-06" db="EMBL/GenBank/DDBJ databases">
        <title>Antribacter stalactiti gen. nov., sp. nov., a new member of the family Nacardiaceae isolated from a cave.</title>
        <authorList>
            <person name="Kim I.S."/>
        </authorList>
    </citation>
    <scope>NUCLEOTIDE SEQUENCE [LARGE SCALE GENOMIC DNA]</scope>
    <source>
        <strain evidence="3 4">YC2-7</strain>
    </source>
</reference>
<dbReference type="NCBIfam" id="TIGR00254">
    <property type="entry name" value="GGDEF"/>
    <property type="match status" value="1"/>
</dbReference>
<name>A0A848KDH2_9NOCA</name>
<dbReference type="GO" id="GO:0052621">
    <property type="term" value="F:diguanylate cyclase activity"/>
    <property type="evidence" value="ECO:0007669"/>
    <property type="project" value="TreeGrafter"/>
</dbReference>
<dbReference type="GO" id="GO:0043709">
    <property type="term" value="P:cell adhesion involved in single-species biofilm formation"/>
    <property type="evidence" value="ECO:0007669"/>
    <property type="project" value="TreeGrafter"/>
</dbReference>
<dbReference type="EMBL" id="VCQU01000002">
    <property type="protein sequence ID" value="NMN94752.1"/>
    <property type="molecule type" value="Genomic_DNA"/>
</dbReference>
<keyword evidence="1" id="KW-0472">Membrane</keyword>